<dbReference type="GO" id="GO:0030014">
    <property type="term" value="C:CCR4-NOT complex"/>
    <property type="evidence" value="ECO:0007669"/>
    <property type="project" value="InterPro"/>
</dbReference>
<dbReference type="InterPro" id="IPR012337">
    <property type="entry name" value="RNaseH-like_sf"/>
</dbReference>
<proteinExistence type="predicted"/>
<dbReference type="PANTHER" id="PTHR10797">
    <property type="entry name" value="CCR4-NOT TRANSCRIPTION COMPLEX SUBUNIT"/>
    <property type="match status" value="1"/>
</dbReference>
<accession>A0AAD5Z5X1</accession>
<reference evidence="1 2" key="1">
    <citation type="journal article" date="2022" name="Cell">
        <title>Repeat-based holocentromeres influence genome architecture and karyotype evolution.</title>
        <authorList>
            <person name="Hofstatter P.G."/>
            <person name="Thangavel G."/>
            <person name="Lux T."/>
            <person name="Neumann P."/>
            <person name="Vondrak T."/>
            <person name="Novak P."/>
            <person name="Zhang M."/>
            <person name="Costa L."/>
            <person name="Castellani M."/>
            <person name="Scott A."/>
            <person name="Toegelov H."/>
            <person name="Fuchs J."/>
            <person name="Mata-Sucre Y."/>
            <person name="Dias Y."/>
            <person name="Vanzela A.L.L."/>
            <person name="Huettel B."/>
            <person name="Almeida C.C.S."/>
            <person name="Simkova H."/>
            <person name="Souza G."/>
            <person name="Pedrosa-Harand A."/>
            <person name="Macas J."/>
            <person name="Mayer K.F.X."/>
            <person name="Houben A."/>
            <person name="Marques A."/>
        </authorList>
    </citation>
    <scope>NUCLEOTIDE SEQUENCE [LARGE SCALE GENOMIC DNA]</scope>
    <source>
        <strain evidence="1">RhyTen1mFocal</strain>
    </source>
</reference>
<dbReference type="GO" id="GO:0003676">
    <property type="term" value="F:nucleic acid binding"/>
    <property type="evidence" value="ECO:0007669"/>
    <property type="project" value="InterPro"/>
</dbReference>
<dbReference type="EMBL" id="JAMRDG010000002">
    <property type="protein sequence ID" value="KAJ3687464.1"/>
    <property type="molecule type" value="Genomic_DNA"/>
</dbReference>
<dbReference type="InterPro" id="IPR036397">
    <property type="entry name" value="RNaseH_sf"/>
</dbReference>
<protein>
    <submittedName>
        <fullName evidence="1">Uncharacterized protein</fullName>
    </submittedName>
</protein>
<keyword evidence="2" id="KW-1185">Reference proteome</keyword>
<name>A0AAD5Z5X1_9POAL</name>
<dbReference type="AlphaFoldDB" id="A0AAD5Z5X1"/>
<evidence type="ECO:0000313" key="1">
    <source>
        <dbReference type="EMBL" id="KAJ3687464.1"/>
    </source>
</evidence>
<organism evidence="1 2">
    <name type="scientific">Rhynchospora tenuis</name>
    <dbReference type="NCBI Taxonomy" id="198213"/>
    <lineage>
        <taxon>Eukaryota</taxon>
        <taxon>Viridiplantae</taxon>
        <taxon>Streptophyta</taxon>
        <taxon>Embryophyta</taxon>
        <taxon>Tracheophyta</taxon>
        <taxon>Spermatophyta</taxon>
        <taxon>Magnoliopsida</taxon>
        <taxon>Liliopsida</taxon>
        <taxon>Poales</taxon>
        <taxon>Cyperaceae</taxon>
        <taxon>Cyperoideae</taxon>
        <taxon>Rhynchosporeae</taxon>
        <taxon>Rhynchospora</taxon>
    </lineage>
</organism>
<gene>
    <name evidence="1" type="ORF">LUZ61_016628</name>
</gene>
<sequence>MASYSSMVVIQSVWASNLEAEFGRICDALYSHCRYSRVTVDTEFYLARPSLSSDNTHPCCQSPEQRYQDIRSRVDGGLGLRQLGLTLSSELPGYPDLVWEFDFGCGLHRVPKDLESDNTLPKPQPWPRRQDPRYMHLQPIHSYDFSKLLHCSGLLCNPDITWVFFHSAYDIAYLLKLATFYRPLPSSLSDFYTGITTFFGGSHCIFDLKYLACCTHHLSGGLADVSKSLGVERIAGEAHQAGSDSLLTSHTYECMIYACFPFDRAASHAGILYGIHHI</sequence>
<dbReference type="SUPFAM" id="SSF53098">
    <property type="entry name" value="Ribonuclease H-like"/>
    <property type="match status" value="1"/>
</dbReference>
<comment type="caution">
    <text evidence="1">The sequence shown here is derived from an EMBL/GenBank/DDBJ whole genome shotgun (WGS) entry which is preliminary data.</text>
</comment>
<dbReference type="InterPro" id="IPR039637">
    <property type="entry name" value="CNOT7/CNOT8/Pop2"/>
</dbReference>
<dbReference type="Proteomes" id="UP001210211">
    <property type="component" value="Unassembled WGS sequence"/>
</dbReference>
<dbReference type="GO" id="GO:0004535">
    <property type="term" value="F:poly(A)-specific ribonuclease activity"/>
    <property type="evidence" value="ECO:0007669"/>
    <property type="project" value="InterPro"/>
</dbReference>
<evidence type="ECO:0000313" key="2">
    <source>
        <dbReference type="Proteomes" id="UP001210211"/>
    </source>
</evidence>
<dbReference type="Gene3D" id="3.30.420.10">
    <property type="entry name" value="Ribonuclease H-like superfamily/Ribonuclease H"/>
    <property type="match status" value="1"/>
</dbReference>